<feature type="transmembrane region" description="Helical" evidence="1">
    <location>
        <begin position="318"/>
        <end position="338"/>
    </location>
</feature>
<feature type="transmembrane region" description="Helical" evidence="1">
    <location>
        <begin position="129"/>
        <end position="147"/>
    </location>
</feature>
<feature type="transmembrane region" description="Helical" evidence="1">
    <location>
        <begin position="364"/>
        <end position="384"/>
    </location>
</feature>
<keyword evidence="1" id="KW-1133">Transmembrane helix</keyword>
<protein>
    <recommendedName>
        <fullName evidence="4">ABC-2 type transport system permease protein</fullName>
    </recommendedName>
</protein>
<evidence type="ECO:0000256" key="1">
    <source>
        <dbReference type="SAM" id="Phobius"/>
    </source>
</evidence>
<feature type="transmembrane region" description="Helical" evidence="1">
    <location>
        <begin position="21"/>
        <end position="44"/>
    </location>
</feature>
<evidence type="ECO:0000313" key="2">
    <source>
        <dbReference type="EMBL" id="MFC4858310.1"/>
    </source>
</evidence>
<comment type="caution">
    <text evidence="2">The sequence shown here is derived from an EMBL/GenBank/DDBJ whole genome shotgun (WGS) entry which is preliminary data.</text>
</comment>
<organism evidence="2 3">
    <name type="scientific">Actinophytocola glycyrrhizae</name>
    <dbReference type="NCBI Taxonomy" id="2044873"/>
    <lineage>
        <taxon>Bacteria</taxon>
        <taxon>Bacillati</taxon>
        <taxon>Actinomycetota</taxon>
        <taxon>Actinomycetes</taxon>
        <taxon>Pseudonocardiales</taxon>
        <taxon>Pseudonocardiaceae</taxon>
    </lineage>
</organism>
<keyword evidence="3" id="KW-1185">Reference proteome</keyword>
<proteinExistence type="predicted"/>
<feature type="transmembrane region" description="Helical" evidence="1">
    <location>
        <begin position="97"/>
        <end position="123"/>
    </location>
</feature>
<evidence type="ECO:0008006" key="4">
    <source>
        <dbReference type="Google" id="ProtNLM"/>
    </source>
</evidence>
<evidence type="ECO:0000313" key="3">
    <source>
        <dbReference type="Proteomes" id="UP001595859"/>
    </source>
</evidence>
<dbReference type="RefSeq" id="WP_378060716.1">
    <property type="nucleotide sequence ID" value="NZ_JBHSIS010000022.1"/>
</dbReference>
<feature type="transmembrane region" description="Helical" evidence="1">
    <location>
        <begin position="390"/>
        <end position="417"/>
    </location>
</feature>
<feature type="transmembrane region" description="Helical" evidence="1">
    <location>
        <begin position="293"/>
        <end position="312"/>
    </location>
</feature>
<sequence length="512" mass="52199">MVGVLIRMRWRVLRHSLHGKQAVLTVLGFVAGLLAAGATLVVAAAPIDDPAVAADVLAAVYLLWTIGWLFAPVLSGGGDETLRPEHFALVPLTSRQLAAGLLGAAFAGVPAIVTAVAFCGLFLHASGAHVLVAVVAMPLQLVFVILLSRVTMAALGAVLRSRRGRDLGILLTAVVGMSGFLVQALVRTLGPGLVNGESPVLSAVLRWSPSGWGTVAVTSSWPVALACVAGLAVVNAALLAVWGVLLVRRTTRVAATAGAVRGRAFGGLLPATPVGAVVGKELRTWARDARRRVTILSIVLVGVVISLGPLLSGEGSGPSPFGGLALVAFGCLMAGNLYGMDGSALWHTLVAPGAERVDVRGRQVAWLLVVGPVALLLALVLPAVSDPGTYPWVLGLVPALLGGGAGLVVLLSVFAGYPMPDQRASPFASGGSPGLLRALLQIGISLLLALVALPVVALVVAGEVTGVPAVSWLGVPVGVGIGVLTFWWWGAVAARRLAARGPELLGQVAKRV</sequence>
<feature type="transmembrane region" description="Helical" evidence="1">
    <location>
        <begin position="223"/>
        <end position="247"/>
    </location>
</feature>
<gene>
    <name evidence="2" type="ORF">ACFPCV_32850</name>
</gene>
<dbReference type="Proteomes" id="UP001595859">
    <property type="component" value="Unassembled WGS sequence"/>
</dbReference>
<feature type="transmembrane region" description="Helical" evidence="1">
    <location>
        <begin position="438"/>
        <end position="460"/>
    </location>
</feature>
<feature type="transmembrane region" description="Helical" evidence="1">
    <location>
        <begin position="56"/>
        <end position="76"/>
    </location>
</feature>
<keyword evidence="1" id="KW-0812">Transmembrane</keyword>
<feature type="transmembrane region" description="Helical" evidence="1">
    <location>
        <begin position="167"/>
        <end position="186"/>
    </location>
</feature>
<reference evidence="3" key="1">
    <citation type="journal article" date="2019" name="Int. J. Syst. Evol. Microbiol.">
        <title>The Global Catalogue of Microorganisms (GCM) 10K type strain sequencing project: providing services to taxonomists for standard genome sequencing and annotation.</title>
        <authorList>
            <consortium name="The Broad Institute Genomics Platform"/>
            <consortium name="The Broad Institute Genome Sequencing Center for Infectious Disease"/>
            <person name="Wu L."/>
            <person name="Ma J."/>
        </authorList>
    </citation>
    <scope>NUCLEOTIDE SEQUENCE [LARGE SCALE GENOMIC DNA]</scope>
    <source>
        <strain evidence="3">ZS-22-S1</strain>
    </source>
</reference>
<keyword evidence="1" id="KW-0472">Membrane</keyword>
<dbReference type="EMBL" id="JBHSIS010000022">
    <property type="protein sequence ID" value="MFC4858310.1"/>
    <property type="molecule type" value="Genomic_DNA"/>
</dbReference>
<feature type="transmembrane region" description="Helical" evidence="1">
    <location>
        <begin position="472"/>
        <end position="490"/>
    </location>
</feature>
<name>A0ABV9SD40_9PSEU</name>
<accession>A0ABV9SD40</accession>